<sequence length="258" mass="28238">MGVGDDYAGKPWVLMQRMGGDLGHHRLNGRVDLTHDSPPFHEIALAKIEYLEVAIASRTHNTIAAVARNPALESWVTDSPAASKAWEVAKVAFRLKNSAACEYGQMNFEDWQAANPVGFESWWQAVAAASEARDLASFQVKIAEIEVATAVQAVALLIQEAAKAQDVAASGQETVLKDQCDVADLKNQWDILNKRWEQANDAASQDEQKKMEIGFRRWMKSRSSAIRLSLKNTLEVGGNPIEACENVGTSQEAGLSES</sequence>
<organism evidence="1 2">
    <name type="scientific">Sphagnum troendelagicum</name>
    <dbReference type="NCBI Taxonomy" id="128251"/>
    <lineage>
        <taxon>Eukaryota</taxon>
        <taxon>Viridiplantae</taxon>
        <taxon>Streptophyta</taxon>
        <taxon>Embryophyta</taxon>
        <taxon>Bryophyta</taxon>
        <taxon>Sphagnophytina</taxon>
        <taxon>Sphagnopsida</taxon>
        <taxon>Sphagnales</taxon>
        <taxon>Sphagnaceae</taxon>
        <taxon>Sphagnum</taxon>
    </lineage>
</organism>
<gene>
    <name evidence="1" type="ORF">CSSPTR1EN2_LOCUS5941</name>
</gene>
<dbReference type="Proteomes" id="UP001497512">
    <property type="component" value="Chromosome 13"/>
</dbReference>
<evidence type="ECO:0000313" key="2">
    <source>
        <dbReference type="Proteomes" id="UP001497512"/>
    </source>
</evidence>
<dbReference type="EMBL" id="OZ019905">
    <property type="protein sequence ID" value="CAK9201506.1"/>
    <property type="molecule type" value="Genomic_DNA"/>
</dbReference>
<protein>
    <submittedName>
        <fullName evidence="1">Uncharacterized protein</fullName>
    </submittedName>
</protein>
<reference evidence="1" key="1">
    <citation type="submission" date="2024-02" db="EMBL/GenBank/DDBJ databases">
        <authorList>
            <consortium name="ELIXIR-Norway"/>
            <consortium name="Elixir Norway"/>
        </authorList>
    </citation>
    <scope>NUCLEOTIDE SEQUENCE</scope>
</reference>
<keyword evidence="2" id="KW-1185">Reference proteome</keyword>
<proteinExistence type="predicted"/>
<accession>A0ABP0TP59</accession>
<name>A0ABP0TP59_9BRYO</name>
<evidence type="ECO:0000313" key="1">
    <source>
        <dbReference type="EMBL" id="CAK9201506.1"/>
    </source>
</evidence>